<dbReference type="Proteomes" id="UP000694941">
    <property type="component" value="Unplaced"/>
</dbReference>
<dbReference type="GeneID" id="106469827"/>
<dbReference type="Gene3D" id="2.10.60.10">
    <property type="entry name" value="CD59"/>
    <property type="match status" value="1"/>
</dbReference>
<dbReference type="InterPro" id="IPR000472">
    <property type="entry name" value="Activin_recp"/>
</dbReference>
<dbReference type="Pfam" id="PF01064">
    <property type="entry name" value="Activin_recp"/>
    <property type="match status" value="1"/>
</dbReference>
<keyword evidence="2" id="KW-0732">Signal</keyword>
<accession>A0ABM1BNX0</accession>
<dbReference type="CDD" id="cd23600">
    <property type="entry name" value="TFP_LU_ECD_Sax"/>
    <property type="match status" value="1"/>
</dbReference>
<name>A0ABM1BNX0_LIMPO</name>
<organism evidence="5 6">
    <name type="scientific">Limulus polyphemus</name>
    <name type="common">Atlantic horseshoe crab</name>
    <dbReference type="NCBI Taxonomy" id="6850"/>
    <lineage>
        <taxon>Eukaryota</taxon>
        <taxon>Metazoa</taxon>
        <taxon>Ecdysozoa</taxon>
        <taxon>Arthropoda</taxon>
        <taxon>Chelicerata</taxon>
        <taxon>Merostomata</taxon>
        <taxon>Xiphosura</taxon>
        <taxon>Limulidae</taxon>
        <taxon>Limulus</taxon>
    </lineage>
</organism>
<dbReference type="InterPro" id="IPR045860">
    <property type="entry name" value="Snake_toxin-like_sf"/>
</dbReference>
<reference evidence="6" key="1">
    <citation type="submission" date="2025-08" db="UniProtKB">
        <authorList>
            <consortium name="RefSeq"/>
        </authorList>
    </citation>
    <scope>IDENTIFICATION</scope>
    <source>
        <tissue evidence="6">Muscle</tissue>
    </source>
</reference>
<keyword evidence="5" id="KW-1185">Reference proteome</keyword>
<comment type="subcellular location">
    <subcellularLocation>
        <location evidence="1">Membrane</location>
    </subcellularLocation>
</comment>
<evidence type="ECO:0000256" key="2">
    <source>
        <dbReference type="ARBA" id="ARBA00022729"/>
    </source>
</evidence>
<sequence length="112" mass="12464">MNNQTDRFQCYSCAGDSCKQQELAVCSDALMCYSYSVSDSFGYQTFHKGCVAEDKAQFFCNTLHHGGKEPSTAEYSGECCQGNYCNNGTFPTLAPFMMTCKFKKLCVTVTKM</sequence>
<feature type="domain" description="Activin types I and II receptor" evidence="4">
    <location>
        <begin position="9"/>
        <end position="88"/>
    </location>
</feature>
<dbReference type="SUPFAM" id="SSF57302">
    <property type="entry name" value="Snake toxin-like"/>
    <property type="match status" value="1"/>
</dbReference>
<evidence type="ECO:0000313" key="6">
    <source>
        <dbReference type="RefSeq" id="XP_013785793.1"/>
    </source>
</evidence>
<proteinExistence type="predicted"/>
<dbReference type="RefSeq" id="XP_013785793.1">
    <property type="nucleotide sequence ID" value="XM_013930339.2"/>
</dbReference>
<evidence type="ECO:0000259" key="4">
    <source>
        <dbReference type="Pfam" id="PF01064"/>
    </source>
</evidence>
<evidence type="ECO:0000313" key="5">
    <source>
        <dbReference type="Proteomes" id="UP000694941"/>
    </source>
</evidence>
<keyword evidence="3" id="KW-0472">Membrane</keyword>
<protein>
    <submittedName>
        <fullName evidence="6">Uncharacterized protein LOC106469827</fullName>
    </submittedName>
</protein>
<evidence type="ECO:0000256" key="1">
    <source>
        <dbReference type="ARBA" id="ARBA00004370"/>
    </source>
</evidence>
<gene>
    <name evidence="6" type="primary">LOC106469827</name>
</gene>
<evidence type="ECO:0000256" key="3">
    <source>
        <dbReference type="ARBA" id="ARBA00023136"/>
    </source>
</evidence>